<dbReference type="PANTHER" id="PTHR11223:SF3">
    <property type="entry name" value="EXPORTIN-5"/>
    <property type="match status" value="1"/>
</dbReference>
<dbReference type="InterPro" id="IPR045478">
    <property type="entry name" value="Exportin-5_C"/>
</dbReference>
<organism evidence="2 3">
    <name type="scientific">Malus domestica</name>
    <name type="common">Apple</name>
    <name type="synonym">Pyrus malus</name>
    <dbReference type="NCBI Taxonomy" id="3750"/>
    <lineage>
        <taxon>Eukaryota</taxon>
        <taxon>Viridiplantae</taxon>
        <taxon>Streptophyta</taxon>
        <taxon>Embryophyta</taxon>
        <taxon>Tracheophyta</taxon>
        <taxon>Spermatophyta</taxon>
        <taxon>Magnoliopsida</taxon>
        <taxon>eudicotyledons</taxon>
        <taxon>Gunneridae</taxon>
        <taxon>Pentapetalae</taxon>
        <taxon>rosids</taxon>
        <taxon>fabids</taxon>
        <taxon>Rosales</taxon>
        <taxon>Rosaceae</taxon>
        <taxon>Amygdaloideae</taxon>
        <taxon>Maleae</taxon>
        <taxon>Malus</taxon>
    </lineage>
</organism>
<accession>A0A498IJS9</accession>
<dbReference type="GO" id="GO:0005737">
    <property type="term" value="C:cytoplasm"/>
    <property type="evidence" value="ECO:0007669"/>
    <property type="project" value="TreeGrafter"/>
</dbReference>
<keyword evidence="3" id="KW-1185">Reference proteome</keyword>
<dbReference type="Gene3D" id="1.25.10.10">
    <property type="entry name" value="Leucine-rich Repeat Variant"/>
    <property type="match status" value="1"/>
</dbReference>
<dbReference type="STRING" id="3750.A0A498IJS9"/>
<dbReference type="GO" id="GO:0003723">
    <property type="term" value="F:RNA binding"/>
    <property type="evidence" value="ECO:0007669"/>
    <property type="project" value="TreeGrafter"/>
</dbReference>
<evidence type="ECO:0000259" key="1">
    <source>
        <dbReference type="Pfam" id="PF19273"/>
    </source>
</evidence>
<reference evidence="2 3" key="1">
    <citation type="submission" date="2018-10" db="EMBL/GenBank/DDBJ databases">
        <title>A high-quality apple genome assembly.</title>
        <authorList>
            <person name="Hu J."/>
        </authorList>
    </citation>
    <scope>NUCLEOTIDE SEQUENCE [LARGE SCALE GENOMIC DNA]</scope>
    <source>
        <strain evidence="3">cv. HFTH1</strain>
        <tissue evidence="2">Young leaf</tissue>
    </source>
</reference>
<dbReference type="AlphaFoldDB" id="A0A498IJS9"/>
<sequence length="311" mass="34802">MLQWSNWSDGDAVGKCLLLTPQSLSVCMHRCGFLLSSPDFRLHACEFFKLVSQRKRPIDDTYAPEFDSAMSNIFQILMNVSKDFLYRSSPSTRVIDESDIEFAEYICESMLSLGSTNLHCIAGDSAVLPLYLQQMLGFFQHFKAARHLQSLTFWLALMRDLMSKPKAVAHSAGDGSDPVDIEKRKILIFLNDDICSAILDVSFQHMLKREKVIHGIAFSLGHLELWSDDVEDKGTFGQYRSKLHSSIACIDDSYKSPSSVQFQDVVVMENMQSALENVVSTIFDGSNEIAGGHSEAQLEPCIIFEAYVGGV</sequence>
<feature type="domain" description="Exportin-5 C-terminal" evidence="1">
    <location>
        <begin position="97"/>
        <end position="299"/>
    </location>
</feature>
<dbReference type="PANTHER" id="PTHR11223">
    <property type="entry name" value="EXPORTIN 1/5"/>
    <property type="match status" value="1"/>
</dbReference>
<protein>
    <recommendedName>
        <fullName evidence="1">Exportin-5 C-terminal domain-containing protein</fullName>
    </recommendedName>
</protein>
<dbReference type="Pfam" id="PF19273">
    <property type="entry name" value="Exportin-5"/>
    <property type="match status" value="1"/>
</dbReference>
<dbReference type="GO" id="GO:0005634">
    <property type="term" value="C:nucleus"/>
    <property type="evidence" value="ECO:0007669"/>
    <property type="project" value="TreeGrafter"/>
</dbReference>
<dbReference type="GO" id="GO:0005049">
    <property type="term" value="F:nuclear export signal receptor activity"/>
    <property type="evidence" value="ECO:0007669"/>
    <property type="project" value="InterPro"/>
</dbReference>
<comment type="caution">
    <text evidence="2">The sequence shown here is derived from an EMBL/GenBank/DDBJ whole genome shotgun (WGS) entry which is preliminary data.</text>
</comment>
<proteinExistence type="predicted"/>
<dbReference type="GO" id="GO:0006611">
    <property type="term" value="P:protein export from nucleus"/>
    <property type="evidence" value="ECO:0007669"/>
    <property type="project" value="InterPro"/>
</dbReference>
<dbReference type="EMBL" id="RDQH01000338">
    <property type="protein sequence ID" value="RXH82384.1"/>
    <property type="molecule type" value="Genomic_DNA"/>
</dbReference>
<dbReference type="InterPro" id="IPR011989">
    <property type="entry name" value="ARM-like"/>
</dbReference>
<dbReference type="Proteomes" id="UP000290289">
    <property type="component" value="Chromosome 12"/>
</dbReference>
<name>A0A498IJS9_MALDO</name>
<gene>
    <name evidence="2" type="ORF">DVH24_036725</name>
</gene>
<dbReference type="GO" id="GO:0006405">
    <property type="term" value="P:RNA export from nucleus"/>
    <property type="evidence" value="ECO:0007669"/>
    <property type="project" value="TreeGrafter"/>
</dbReference>
<dbReference type="InterPro" id="IPR045065">
    <property type="entry name" value="XPO1/5"/>
</dbReference>
<evidence type="ECO:0000313" key="2">
    <source>
        <dbReference type="EMBL" id="RXH82384.1"/>
    </source>
</evidence>
<evidence type="ECO:0000313" key="3">
    <source>
        <dbReference type="Proteomes" id="UP000290289"/>
    </source>
</evidence>
<dbReference type="GO" id="GO:0042565">
    <property type="term" value="C:RNA nuclear export complex"/>
    <property type="evidence" value="ECO:0007669"/>
    <property type="project" value="TreeGrafter"/>
</dbReference>